<dbReference type="FunFam" id="3.40.640.10:FF:000004">
    <property type="entry name" value="Acetylornithine aminotransferase"/>
    <property type="match status" value="1"/>
</dbReference>
<dbReference type="CDD" id="cd00610">
    <property type="entry name" value="OAT_like"/>
    <property type="match status" value="1"/>
</dbReference>
<dbReference type="EC" id="2.6.1.11" evidence="8"/>
<dbReference type="Gene3D" id="3.40.640.10">
    <property type="entry name" value="Type I PLP-dependent aspartate aminotransferase-like (Major domain)"/>
    <property type="match status" value="1"/>
</dbReference>
<dbReference type="InterPro" id="IPR015424">
    <property type="entry name" value="PyrdxlP-dep_Trfase"/>
</dbReference>
<dbReference type="GO" id="GO:0042802">
    <property type="term" value="F:identical protein binding"/>
    <property type="evidence" value="ECO:0007669"/>
    <property type="project" value="TreeGrafter"/>
</dbReference>
<dbReference type="Gene3D" id="3.90.1150.10">
    <property type="entry name" value="Aspartate Aminotransferase, domain 1"/>
    <property type="match status" value="1"/>
</dbReference>
<dbReference type="EMBL" id="LNQE01000129">
    <property type="protein sequence ID" value="KUG29114.1"/>
    <property type="molecule type" value="Genomic_DNA"/>
</dbReference>
<accession>A0A0W8G7I5</accession>
<dbReference type="HAMAP" id="MF_01107">
    <property type="entry name" value="ArgD_aminotrans_3"/>
    <property type="match status" value="1"/>
</dbReference>
<evidence type="ECO:0000256" key="2">
    <source>
        <dbReference type="ARBA" id="ARBA00004173"/>
    </source>
</evidence>
<keyword evidence="5 8" id="KW-0808">Transferase</keyword>
<dbReference type="PIRSF" id="PIRSF000521">
    <property type="entry name" value="Transaminase_4ab_Lys_Orn"/>
    <property type="match status" value="1"/>
</dbReference>
<keyword evidence="3 8" id="KW-0032">Aminotransferase</keyword>
<dbReference type="GO" id="GO:0003992">
    <property type="term" value="F:N2-acetyl-L-ornithine:2-oxoglutarate 5-aminotransferase activity"/>
    <property type="evidence" value="ECO:0007669"/>
    <property type="project" value="UniProtKB-EC"/>
</dbReference>
<comment type="cofactor">
    <cofactor evidence="1">
        <name>pyridoxal 5'-phosphate</name>
        <dbReference type="ChEBI" id="CHEBI:597326"/>
    </cofactor>
</comment>
<evidence type="ECO:0000256" key="3">
    <source>
        <dbReference type="ARBA" id="ARBA00022576"/>
    </source>
</evidence>
<name>A0A0W8G7I5_9ZZZZ</name>
<comment type="subcellular location">
    <subcellularLocation>
        <location evidence="2">Mitochondrion</location>
    </subcellularLocation>
</comment>
<sequence length="404" mass="44039">MEDMAMADAFSALRARDEASVMRTYGRYPLAVSRAQGSRLFDLDGREYVDLLAGIAVCNLGHCHPEVTEAIRRQAGELVHVSNLFFQREQVELAERLLATCHCGKAFFCNSGAEANEGAIKLARRFMREVRGREAFEIITLSGSFHGRTLATLTATGQDKIKHGFAPLPEGFVTVPFGDLAAVKTAIRPETAGVLVEIIQGEGGVNPLPGDYVRGLAALCRERGILFMVDEIQTGMCRTGRFWAFQHHDVQPDIFTCAKALANGLPMGALLATDEVAAGFVPGSHATTFGGTPLVSAAAATVVEVMVRERMDDRARRVGDYAMGLFTDLRQTYPDKIATIRGVGLMIGIELTFPGQEVWRELLDRGFVLNLTQERVLRLLPPLTIPREDLARFASALGAVLGEM</sequence>
<evidence type="ECO:0000256" key="5">
    <source>
        <dbReference type="ARBA" id="ARBA00022679"/>
    </source>
</evidence>
<dbReference type="InterPro" id="IPR050103">
    <property type="entry name" value="Class-III_PLP-dep_AT"/>
</dbReference>
<dbReference type="InterPro" id="IPR015422">
    <property type="entry name" value="PyrdxlP-dep_Trfase_small"/>
</dbReference>
<protein>
    <submittedName>
        <fullName evidence="8">Acetylornithine aminotransferase</fullName>
        <ecNumber evidence="8">2.6.1.11</ecNumber>
    </submittedName>
</protein>
<evidence type="ECO:0000256" key="7">
    <source>
        <dbReference type="ARBA" id="ARBA00029440"/>
    </source>
</evidence>
<dbReference type="InterPro" id="IPR004636">
    <property type="entry name" value="AcOrn/SuccOrn_fam"/>
</dbReference>
<comment type="pathway">
    <text evidence="7">Amino-acid biosynthesis.</text>
</comment>
<dbReference type="PANTHER" id="PTHR11986:SF79">
    <property type="entry name" value="ACETYLORNITHINE AMINOTRANSFERASE, MITOCHONDRIAL"/>
    <property type="match status" value="1"/>
</dbReference>
<dbReference type="AlphaFoldDB" id="A0A0W8G7I5"/>
<keyword evidence="4" id="KW-0028">Amino-acid biosynthesis</keyword>
<reference evidence="8" key="1">
    <citation type="journal article" date="2015" name="Proc. Natl. Acad. Sci. U.S.A.">
        <title>Networks of energetic and metabolic interactions define dynamics in microbial communities.</title>
        <authorList>
            <person name="Embree M."/>
            <person name="Liu J.K."/>
            <person name="Al-Bassam M.M."/>
            <person name="Zengler K."/>
        </authorList>
    </citation>
    <scope>NUCLEOTIDE SEQUENCE</scope>
</reference>
<evidence type="ECO:0000313" key="8">
    <source>
        <dbReference type="EMBL" id="KUG29114.1"/>
    </source>
</evidence>
<keyword evidence="6" id="KW-0663">Pyridoxal phosphate</keyword>
<organism evidence="8">
    <name type="scientific">hydrocarbon metagenome</name>
    <dbReference type="NCBI Taxonomy" id="938273"/>
    <lineage>
        <taxon>unclassified sequences</taxon>
        <taxon>metagenomes</taxon>
        <taxon>ecological metagenomes</taxon>
    </lineage>
</organism>
<dbReference type="InterPro" id="IPR049704">
    <property type="entry name" value="Aminotrans_3_PPA_site"/>
</dbReference>
<dbReference type="InterPro" id="IPR005814">
    <property type="entry name" value="Aminotrans_3"/>
</dbReference>
<dbReference type="InterPro" id="IPR015421">
    <property type="entry name" value="PyrdxlP-dep_Trfase_major"/>
</dbReference>
<dbReference type="NCBIfam" id="NF002325">
    <property type="entry name" value="PRK01278.1"/>
    <property type="match status" value="1"/>
</dbReference>
<dbReference type="GO" id="GO:0030170">
    <property type="term" value="F:pyridoxal phosphate binding"/>
    <property type="evidence" value="ECO:0007669"/>
    <property type="project" value="InterPro"/>
</dbReference>
<dbReference type="NCBIfam" id="TIGR00707">
    <property type="entry name" value="argD"/>
    <property type="match status" value="1"/>
</dbReference>
<dbReference type="GO" id="GO:0005739">
    <property type="term" value="C:mitochondrion"/>
    <property type="evidence" value="ECO:0007669"/>
    <property type="project" value="UniProtKB-SubCell"/>
</dbReference>
<evidence type="ECO:0000256" key="1">
    <source>
        <dbReference type="ARBA" id="ARBA00001933"/>
    </source>
</evidence>
<gene>
    <name evidence="8" type="ORF">ASZ90_000999</name>
</gene>
<dbReference type="PANTHER" id="PTHR11986">
    <property type="entry name" value="AMINOTRANSFERASE CLASS III"/>
    <property type="match status" value="1"/>
</dbReference>
<proteinExistence type="inferred from homology"/>
<dbReference type="PROSITE" id="PS00600">
    <property type="entry name" value="AA_TRANSFER_CLASS_3"/>
    <property type="match status" value="1"/>
</dbReference>
<comment type="caution">
    <text evidence="8">The sequence shown here is derived from an EMBL/GenBank/DDBJ whole genome shotgun (WGS) entry which is preliminary data.</text>
</comment>
<dbReference type="GO" id="GO:0006526">
    <property type="term" value="P:L-arginine biosynthetic process"/>
    <property type="evidence" value="ECO:0007669"/>
    <property type="project" value="UniProtKB-ARBA"/>
</dbReference>
<dbReference type="SUPFAM" id="SSF53383">
    <property type="entry name" value="PLP-dependent transferases"/>
    <property type="match status" value="1"/>
</dbReference>
<dbReference type="Pfam" id="PF00202">
    <property type="entry name" value="Aminotran_3"/>
    <property type="match status" value="1"/>
</dbReference>
<evidence type="ECO:0000256" key="6">
    <source>
        <dbReference type="ARBA" id="ARBA00022898"/>
    </source>
</evidence>
<evidence type="ECO:0000256" key="4">
    <source>
        <dbReference type="ARBA" id="ARBA00022605"/>
    </source>
</evidence>